<keyword evidence="2" id="KW-1185">Reference proteome</keyword>
<dbReference type="Proteomes" id="UP000030661">
    <property type="component" value="Unassembled WGS sequence"/>
</dbReference>
<sequence length="404" mass="44412">MGRKYKLIAQLSTVHSKDDQLEPERVLNRLEETVRIVPLDVLAMGWKERTELFEMLTGASRVCREVFLWYPLLSDYPGFDLSHLVVNYRSERSRGWGGYGGTGIEESFKQACPNNLEAFRLTWGNLDRLLSHYDFDGVFLDKIRFPSMANGLQDVLTCFCPFCREKAASVGLDLFEVQAALEEGGRSGKGAGTAAIPPGAEWLEELLASQPMLLQHIRFRAHSISRVVADVAKRVQAMGKKVAVDVFSPSLAALVGQDLPFMAGLAEWVKPMIYRFGNGPACLRSEIPALIRELAGFLGIEVDEALKWAAAHIEELSGYSLRQIETAAPLSLIGAEARKAVRLVSGTSLCMGLETVSMPGVMEVSPQHVEEAIEVGIGAGVGGFVLSWDLLHTPLQNIQPLRSL</sequence>
<dbReference type="HOGENOM" id="CLU_721127_0_0_0"/>
<dbReference type="EMBL" id="DF820471">
    <property type="protein sequence ID" value="GAK60088.1"/>
    <property type="molecule type" value="Genomic_DNA"/>
</dbReference>
<dbReference type="STRING" id="1499967.U27_07076"/>
<proteinExistence type="predicted"/>
<dbReference type="eggNOG" id="ENOG502ZBA5">
    <property type="taxonomic scope" value="Bacteria"/>
</dbReference>
<accession>A0A081C683</accession>
<evidence type="ECO:0000313" key="1">
    <source>
        <dbReference type="EMBL" id="GAK60088.1"/>
    </source>
</evidence>
<name>A0A081C683_VECG1</name>
<dbReference type="Gene3D" id="3.20.20.80">
    <property type="entry name" value="Glycosidases"/>
    <property type="match status" value="1"/>
</dbReference>
<dbReference type="AlphaFoldDB" id="A0A081C683"/>
<reference evidence="1" key="1">
    <citation type="journal article" date="2015" name="PeerJ">
        <title>First genomic representation of candidate bacterial phylum KSB3 points to enhanced environmental sensing as a trigger of wastewater bulking.</title>
        <authorList>
            <person name="Sekiguchi Y."/>
            <person name="Ohashi A."/>
            <person name="Parks D.H."/>
            <person name="Yamauchi T."/>
            <person name="Tyson G.W."/>
            <person name="Hugenholtz P."/>
        </authorList>
    </citation>
    <scope>NUCLEOTIDE SEQUENCE [LARGE SCALE GENOMIC DNA]</scope>
</reference>
<evidence type="ECO:0000313" key="2">
    <source>
        <dbReference type="Proteomes" id="UP000030661"/>
    </source>
</evidence>
<gene>
    <name evidence="1" type="ORF">U27_07076</name>
</gene>
<protein>
    <submittedName>
        <fullName evidence="1">Uncharacterized protein</fullName>
    </submittedName>
</protein>
<organism evidence="1">
    <name type="scientific">Vecturithrix granuli</name>
    <dbReference type="NCBI Taxonomy" id="1499967"/>
    <lineage>
        <taxon>Bacteria</taxon>
        <taxon>Candidatus Moduliflexota</taxon>
        <taxon>Candidatus Vecturitrichia</taxon>
        <taxon>Candidatus Vecturitrichales</taxon>
        <taxon>Candidatus Vecturitrichaceae</taxon>
        <taxon>Candidatus Vecturithrix</taxon>
    </lineage>
</organism>